<sequence>MEKQDNLKQGSILLGKETIERDYSGQMQSVYRIKINDGNQELRQEKEKLDKLEVDLDIETDDQVADREKIIEKHEENNDEMVQNKEHDQESDTETHFDESEKVNMRKLIRRLALYPIGIERPICEAEISGERKKFQVISKRGNRLRIFYKRRYEWVEIDDIKNFTVIS</sequence>
<evidence type="ECO:0000256" key="1">
    <source>
        <dbReference type="SAM" id="MobiDB-lite"/>
    </source>
</evidence>
<proteinExistence type="predicted"/>
<reference evidence="2 3" key="1">
    <citation type="submission" date="2022-10" db="EMBL/GenBank/DDBJ databases">
        <title>Description of Fervidibacillus gen. nov. in the family Fervidibacillaceae fam. nov. with two species, Fervidibacillus albus sp. nov., and Fervidibacillus halotolerans sp. nov., isolated from tidal flat sediments.</title>
        <authorList>
            <person name="Kwon K.K."/>
            <person name="Yang S.-H."/>
        </authorList>
    </citation>
    <scope>NUCLEOTIDE SEQUENCE [LARGE SCALE GENOMIC DNA]</scope>
    <source>
        <strain evidence="2 3">DSM 23332</strain>
    </source>
</reference>
<keyword evidence="3" id="KW-1185">Reference proteome</keyword>
<protein>
    <submittedName>
        <fullName evidence="2">Uncharacterized protein</fullName>
    </submittedName>
</protein>
<dbReference type="Proteomes" id="UP001208656">
    <property type="component" value="Unassembled WGS sequence"/>
</dbReference>
<accession>A0ABT2WGN9</accession>
<evidence type="ECO:0000313" key="3">
    <source>
        <dbReference type="Proteomes" id="UP001208656"/>
    </source>
</evidence>
<name>A0ABT2WGN9_9BACI</name>
<dbReference type="EMBL" id="JAOUSE010000031">
    <property type="protein sequence ID" value="MCU9594844.1"/>
    <property type="molecule type" value="Genomic_DNA"/>
</dbReference>
<comment type="caution">
    <text evidence="2">The sequence shown here is derived from an EMBL/GenBank/DDBJ whole genome shotgun (WGS) entry which is preliminary data.</text>
</comment>
<feature type="region of interest" description="Disordered" evidence="1">
    <location>
        <begin position="73"/>
        <end position="99"/>
    </location>
</feature>
<organism evidence="2 3">
    <name type="scientific">Pallidibacillus thermolactis</name>
    <dbReference type="NCBI Taxonomy" id="251051"/>
    <lineage>
        <taxon>Bacteria</taxon>
        <taxon>Bacillati</taxon>
        <taxon>Bacillota</taxon>
        <taxon>Bacilli</taxon>
        <taxon>Bacillales</taxon>
        <taxon>Bacillaceae</taxon>
        <taxon>Pallidibacillus</taxon>
    </lineage>
</organism>
<dbReference type="RefSeq" id="WP_263061834.1">
    <property type="nucleotide sequence ID" value="NZ_JAOUSE010000031.1"/>
</dbReference>
<gene>
    <name evidence="2" type="ORF">OEV82_10390</name>
</gene>
<evidence type="ECO:0000313" key="2">
    <source>
        <dbReference type="EMBL" id="MCU9594844.1"/>
    </source>
</evidence>